<feature type="transmembrane region" description="Helical" evidence="1">
    <location>
        <begin position="345"/>
        <end position="368"/>
    </location>
</feature>
<reference evidence="2" key="1">
    <citation type="journal article" date="2008" name="Nature">
        <title>The amphioxus genome and the evolution of the chordate karyotype.</title>
        <authorList>
            <consortium name="US DOE Joint Genome Institute (JGI-PGF)"/>
            <person name="Putnam N.H."/>
            <person name="Butts T."/>
            <person name="Ferrier D.E.K."/>
            <person name="Furlong R.F."/>
            <person name="Hellsten U."/>
            <person name="Kawashima T."/>
            <person name="Robinson-Rechavi M."/>
            <person name="Shoguchi E."/>
            <person name="Terry A."/>
            <person name="Yu J.-K."/>
            <person name="Benito-Gutierrez E.L."/>
            <person name="Dubchak I."/>
            <person name="Garcia-Fernandez J."/>
            <person name="Gibson-Brown J.J."/>
            <person name="Grigoriev I.V."/>
            <person name="Horton A.C."/>
            <person name="de Jong P.J."/>
            <person name="Jurka J."/>
            <person name="Kapitonov V.V."/>
            <person name="Kohara Y."/>
            <person name="Kuroki Y."/>
            <person name="Lindquist E."/>
            <person name="Lucas S."/>
            <person name="Osoegawa K."/>
            <person name="Pennacchio L.A."/>
            <person name="Salamov A.A."/>
            <person name="Satou Y."/>
            <person name="Sauka-Spengler T."/>
            <person name="Schmutz J."/>
            <person name="Shin-I T."/>
            <person name="Toyoda A."/>
            <person name="Bronner-Fraser M."/>
            <person name="Fujiyama A."/>
            <person name="Holland L.Z."/>
            <person name="Holland P.W.H."/>
            <person name="Satoh N."/>
            <person name="Rokhsar D.S."/>
        </authorList>
    </citation>
    <scope>NUCLEOTIDE SEQUENCE [LARGE SCALE GENOMIC DNA]</scope>
    <source>
        <strain evidence="2">S238N-H82</strain>
        <tissue evidence="2">Testes</tissue>
    </source>
</reference>
<feature type="transmembrane region" description="Helical" evidence="1">
    <location>
        <begin position="155"/>
        <end position="186"/>
    </location>
</feature>
<feature type="transmembrane region" description="Helical" evidence="1">
    <location>
        <begin position="192"/>
        <end position="219"/>
    </location>
</feature>
<feature type="transmembrane region" description="Helical" evidence="1">
    <location>
        <begin position="81"/>
        <end position="105"/>
    </location>
</feature>
<feature type="transmembrane region" description="Helical" evidence="1">
    <location>
        <begin position="464"/>
        <end position="487"/>
    </location>
</feature>
<dbReference type="TCDB" id="2.A.74.2.8">
    <property type="family name" value="the 4 tms multidrug endosomal transporter (met) family"/>
</dbReference>
<evidence type="ECO:0008006" key="3">
    <source>
        <dbReference type="Google" id="ProtNLM"/>
    </source>
</evidence>
<proteinExistence type="predicted"/>
<evidence type="ECO:0000313" key="2">
    <source>
        <dbReference type="EMBL" id="EEN66830.1"/>
    </source>
</evidence>
<feature type="transmembrane region" description="Helical" evidence="1">
    <location>
        <begin position="125"/>
        <end position="148"/>
    </location>
</feature>
<feature type="transmembrane region" description="Helical" evidence="1">
    <location>
        <begin position="282"/>
        <end position="304"/>
    </location>
</feature>
<keyword evidence="1" id="KW-0472">Membrane</keyword>
<evidence type="ECO:0000256" key="1">
    <source>
        <dbReference type="SAM" id="Phobius"/>
    </source>
</evidence>
<protein>
    <recommendedName>
        <fullName evidence="3">Transmembrane protein</fullName>
    </recommendedName>
</protein>
<keyword evidence="1" id="KW-1133">Transmembrane helix</keyword>
<organism>
    <name type="scientific">Branchiostoma floridae</name>
    <name type="common">Florida lancelet</name>
    <name type="synonym">Amphioxus</name>
    <dbReference type="NCBI Taxonomy" id="7739"/>
    <lineage>
        <taxon>Eukaryota</taxon>
        <taxon>Metazoa</taxon>
        <taxon>Chordata</taxon>
        <taxon>Cephalochordata</taxon>
        <taxon>Leptocardii</taxon>
        <taxon>Amphioxiformes</taxon>
        <taxon>Branchiostomatidae</taxon>
        <taxon>Branchiostoma</taxon>
    </lineage>
</organism>
<keyword evidence="1" id="KW-0812">Transmembrane</keyword>
<dbReference type="EMBL" id="GG666473">
    <property type="protein sequence ID" value="EEN66830.1"/>
    <property type="molecule type" value="Genomic_DNA"/>
</dbReference>
<feature type="transmembrane region" description="Helical" evidence="1">
    <location>
        <begin position="432"/>
        <end position="452"/>
    </location>
</feature>
<feature type="transmembrane region" description="Helical" evidence="1">
    <location>
        <begin position="12"/>
        <end position="31"/>
    </location>
</feature>
<name>C3XYE5_BRAFL</name>
<gene>
    <name evidence="2" type="ORF">BRAFLDRAFT_127479</name>
</gene>
<dbReference type="AlphaFoldDB" id="C3XYE5"/>
<dbReference type="PANTHER" id="PTHR36694:SF11">
    <property type="entry name" value="LP21121P-RELATED"/>
    <property type="match status" value="1"/>
</dbReference>
<dbReference type="PANTHER" id="PTHR36694">
    <property type="entry name" value="PASIFLORA 1, ISOFORM A-RELATED"/>
    <property type="match status" value="1"/>
</dbReference>
<feature type="transmembrane region" description="Helical" evidence="1">
    <location>
        <begin position="507"/>
        <end position="531"/>
    </location>
</feature>
<dbReference type="InParanoid" id="C3XYE5"/>
<feature type="transmembrane region" description="Helical" evidence="1">
    <location>
        <begin position="43"/>
        <end position="69"/>
    </location>
</feature>
<feature type="transmembrane region" description="Helical" evidence="1">
    <location>
        <begin position="316"/>
        <end position="338"/>
    </location>
</feature>
<sequence>MGSDVVPTEEVFVGVAVFGVSVLVAVLLIIGATHNNPTLCLIWVIWAGLHLALAIALAIYAGVVTFALSVGPNDAGGFVDLIRFLTIALMAIAGVIIVVLILSAIGIGLQVWSIVSTGSGVINPYVFGNIGVYGISIVFSIILIFGALKNNACSCLAWVIWSSICLALDIALLVWICVGTFVLVGLTAGSGLGAVIAIGLIPVYITIAILVVLVIFLIYGIMVVNSFRQELNEAAAGYPASYPKYQRYQEGAVRPIMCCCRLQSCCCCALREGSLAVGIIDLILPVIGLGLQVWSFVAAGGGVLCPGYTCLVFANVFGNIAICGISIVFSIVLIFGALKGIVAIIFFPFYITIAILALTVFFLIYGIMVVNSFRMELNEDGYPSSYPYLELPLGGAVNHGRPNDVLRSAESSGRGILGSDCLHADGMSGVGVAFTILGTIFCFLLLIGLCTYKTGLCMAWMGVAAVNLVADFVVSILLTHFVVWWPFWYEKGIEQAFPGPIYGLQRWMYLFPKWLILFLSVVFLIYGAIVITSHGKEMNTKTYKPRGNSRA</sequence>
<accession>C3XYE5</accession>